<sequence length="754" mass="81668">MKDTKFHKSFQPTGCKTRYENIGEIGAGIQAQEAWEAFEPHGMLVTVGAVASVGIAGGYGQGGGHGPLGPKYGLMIDQAVEFDVVTADGKQRTINECSDPDLFWAMRGGGGGSYAVLTSYKFQLHPAEPINVYSFQAHFPEPKDIAKSKIHRDIITGLASNQPSFSKHGVAGYNFVLPDHVVFLQVLPSSNTSEIKAITSQWHDFLTNYPGLNITENEYHSFKKFSQYNEFTERPEISRNGPVGLGFNGGGRFISKDLFNSTDNIERLVDAVVTAMHFSRTNHGGGGAQFYATGPDNTPDNGKTSVNPLWRNSLWEIVMGQFWTTATPPAVRSQIQKTVSATIQHLKTVTPGGGCYSNEGDWTEEDWQQTFFGEHYDRLLAIKRHYDPTGLFNCWKCVGWTGYDDPMYSWIITITILSSALAPTLTFTSSNPHHATINYHEIITRTAICSHDHFKNLTQNNPAMRADFAVAFALPLVAAGAHLGHRHSHDHADVHRRAVKTDVVVVTETVYLTLTAEPISASPQSSSCAAVSTSTAAPPSITFNLPEKGPSDIASRSASSSAASFSATPSSDSPLKTPSSTGNLYAPLSYEPHTAIIVNSCDYGVYVSSIGDVTTCGPGKICELVPANTTYSEPIRSCGDSGISLKVSKTESMAQPMQFEYTVWPDGTTMSYDISYLDCQVKTDDVFDFSACVGHEKGIQAAAPDGPVYECVANEPCARNAYIVPEFGYLPGAPVGSSTIDKGIAFEICAKNRA</sequence>
<dbReference type="RefSeq" id="XP_038788719.1">
    <property type="nucleotide sequence ID" value="XM_038929012.1"/>
</dbReference>
<dbReference type="Gene3D" id="3.40.462.20">
    <property type="match status" value="1"/>
</dbReference>
<evidence type="ECO:0000313" key="8">
    <source>
        <dbReference type="Proteomes" id="UP000596902"/>
    </source>
</evidence>
<dbReference type="PANTHER" id="PTHR42973:SF39">
    <property type="entry name" value="FAD-BINDING PCMH-TYPE DOMAIN-CONTAINING PROTEIN"/>
    <property type="match status" value="1"/>
</dbReference>
<dbReference type="InterPro" id="IPR006771">
    <property type="entry name" value="CetA-like"/>
</dbReference>
<comment type="caution">
    <text evidence="7">The sequence shown here is derived from an EMBL/GenBank/DDBJ whole genome shotgun (WGS) entry which is preliminary data.</text>
</comment>
<dbReference type="Proteomes" id="UP000596902">
    <property type="component" value="Unassembled WGS sequence"/>
</dbReference>
<dbReference type="EMBL" id="JAAABM010000004">
    <property type="protein sequence ID" value="KAF7678584.1"/>
    <property type="molecule type" value="Genomic_DNA"/>
</dbReference>
<evidence type="ECO:0000256" key="2">
    <source>
        <dbReference type="ARBA" id="ARBA00005466"/>
    </source>
</evidence>
<proteinExistence type="inferred from homology"/>
<evidence type="ECO:0000259" key="6">
    <source>
        <dbReference type="PROSITE" id="PS51387"/>
    </source>
</evidence>
<evidence type="ECO:0000256" key="3">
    <source>
        <dbReference type="ARBA" id="ARBA00022630"/>
    </source>
</evidence>
<dbReference type="Gene3D" id="3.30.465.10">
    <property type="match status" value="1"/>
</dbReference>
<protein>
    <submittedName>
        <fullName evidence="7">Isoamyl alcohol oxidase</fullName>
    </submittedName>
</protein>
<reference evidence="7" key="1">
    <citation type="submission" date="2020-01" db="EMBL/GenBank/DDBJ databases">
        <authorList>
            <person name="Feng Z.H.Z."/>
        </authorList>
    </citation>
    <scope>NUCLEOTIDE SEQUENCE</scope>
    <source>
        <strain evidence="7">CBS107.38</strain>
    </source>
</reference>
<organism evidence="7 8">
    <name type="scientific">Alternaria burnsii</name>
    <dbReference type="NCBI Taxonomy" id="1187904"/>
    <lineage>
        <taxon>Eukaryota</taxon>
        <taxon>Fungi</taxon>
        <taxon>Dikarya</taxon>
        <taxon>Ascomycota</taxon>
        <taxon>Pezizomycotina</taxon>
        <taxon>Dothideomycetes</taxon>
        <taxon>Pleosporomycetidae</taxon>
        <taxon>Pleosporales</taxon>
        <taxon>Pleosporineae</taxon>
        <taxon>Pleosporaceae</taxon>
        <taxon>Alternaria</taxon>
        <taxon>Alternaria sect. Alternaria</taxon>
    </lineage>
</organism>
<dbReference type="AlphaFoldDB" id="A0A8H7B7C7"/>
<dbReference type="GeneID" id="62202190"/>
<dbReference type="InterPro" id="IPR050416">
    <property type="entry name" value="FAD-linked_Oxidoreductase"/>
</dbReference>
<keyword evidence="3" id="KW-0285">Flavoprotein</keyword>
<evidence type="ECO:0000256" key="5">
    <source>
        <dbReference type="ARBA" id="ARBA00023002"/>
    </source>
</evidence>
<keyword evidence="8" id="KW-1185">Reference proteome</keyword>
<dbReference type="Pfam" id="PF01565">
    <property type="entry name" value="FAD_binding_4"/>
    <property type="match status" value="1"/>
</dbReference>
<keyword evidence="5" id="KW-0560">Oxidoreductase</keyword>
<evidence type="ECO:0000256" key="1">
    <source>
        <dbReference type="ARBA" id="ARBA00001974"/>
    </source>
</evidence>
<dbReference type="InterPro" id="IPR016166">
    <property type="entry name" value="FAD-bd_PCMH"/>
</dbReference>
<accession>A0A8H7B7C7</accession>
<dbReference type="Pfam" id="PF04681">
    <property type="entry name" value="Bys1"/>
    <property type="match status" value="1"/>
</dbReference>
<evidence type="ECO:0000256" key="4">
    <source>
        <dbReference type="ARBA" id="ARBA00022827"/>
    </source>
</evidence>
<dbReference type="InterPro" id="IPR012951">
    <property type="entry name" value="BBE"/>
</dbReference>
<reference evidence="7" key="2">
    <citation type="submission" date="2020-08" db="EMBL/GenBank/DDBJ databases">
        <title>Draft Genome Sequence of Cumin Blight Pathogen Alternaria burnsii.</title>
        <authorList>
            <person name="Feng Z."/>
        </authorList>
    </citation>
    <scope>NUCLEOTIDE SEQUENCE</scope>
    <source>
        <strain evidence="7">CBS107.38</strain>
    </source>
</reference>
<comment type="similarity">
    <text evidence="2">Belongs to the oxygen-dependent FAD-linked oxidoreductase family.</text>
</comment>
<dbReference type="PROSITE" id="PS51387">
    <property type="entry name" value="FAD_PCMH"/>
    <property type="match status" value="1"/>
</dbReference>
<dbReference type="InterPro" id="IPR006094">
    <property type="entry name" value="Oxid_FAD_bind_N"/>
</dbReference>
<gene>
    <name evidence="7" type="ORF">GT037_003965</name>
</gene>
<dbReference type="GO" id="GO:0016491">
    <property type="term" value="F:oxidoreductase activity"/>
    <property type="evidence" value="ECO:0007669"/>
    <property type="project" value="UniProtKB-KW"/>
</dbReference>
<dbReference type="SUPFAM" id="SSF56176">
    <property type="entry name" value="FAD-binding/transporter-associated domain-like"/>
    <property type="match status" value="1"/>
</dbReference>
<evidence type="ECO:0000313" key="7">
    <source>
        <dbReference type="EMBL" id="KAF7678584.1"/>
    </source>
</evidence>
<dbReference type="PANTHER" id="PTHR42973">
    <property type="entry name" value="BINDING OXIDOREDUCTASE, PUTATIVE (AFU_ORTHOLOGUE AFUA_1G17690)-RELATED"/>
    <property type="match status" value="1"/>
</dbReference>
<dbReference type="InterPro" id="IPR036318">
    <property type="entry name" value="FAD-bd_PCMH-like_sf"/>
</dbReference>
<feature type="domain" description="FAD-binding PCMH-type" evidence="6">
    <location>
        <begin position="1"/>
        <end position="127"/>
    </location>
</feature>
<dbReference type="GO" id="GO:0071949">
    <property type="term" value="F:FAD binding"/>
    <property type="evidence" value="ECO:0007669"/>
    <property type="project" value="InterPro"/>
</dbReference>
<dbReference type="InterPro" id="IPR016169">
    <property type="entry name" value="FAD-bd_PCMH_sub2"/>
</dbReference>
<dbReference type="Pfam" id="PF08031">
    <property type="entry name" value="BBE"/>
    <property type="match status" value="1"/>
</dbReference>
<name>A0A8H7B7C7_9PLEO</name>
<keyword evidence="4" id="KW-0274">FAD</keyword>
<comment type="cofactor">
    <cofactor evidence="1">
        <name>FAD</name>
        <dbReference type="ChEBI" id="CHEBI:57692"/>
    </cofactor>
</comment>